<evidence type="ECO:0000313" key="3">
    <source>
        <dbReference type="Proteomes" id="UP001500033"/>
    </source>
</evidence>
<accession>A0ABN1SCN1</accession>
<gene>
    <name evidence="2" type="ORF">GCM10009576_047180</name>
</gene>
<protein>
    <submittedName>
        <fullName evidence="2">Uncharacterized protein</fullName>
    </submittedName>
</protein>
<dbReference type="EMBL" id="BAAAIE010000030">
    <property type="protein sequence ID" value="GAA0983890.1"/>
    <property type="molecule type" value="Genomic_DNA"/>
</dbReference>
<organism evidence="2 3">
    <name type="scientific">Streptomyces rhizosphaericus</name>
    <dbReference type="NCBI Taxonomy" id="114699"/>
    <lineage>
        <taxon>Bacteria</taxon>
        <taxon>Bacillati</taxon>
        <taxon>Actinomycetota</taxon>
        <taxon>Actinomycetes</taxon>
        <taxon>Kitasatosporales</taxon>
        <taxon>Streptomycetaceae</taxon>
        <taxon>Streptomyces</taxon>
        <taxon>Streptomyces violaceusniger group</taxon>
    </lineage>
</organism>
<feature type="compositionally biased region" description="Polar residues" evidence="1">
    <location>
        <begin position="20"/>
        <end position="30"/>
    </location>
</feature>
<dbReference type="Proteomes" id="UP001500033">
    <property type="component" value="Unassembled WGS sequence"/>
</dbReference>
<feature type="region of interest" description="Disordered" evidence="1">
    <location>
        <begin position="49"/>
        <end position="87"/>
    </location>
</feature>
<evidence type="ECO:0000256" key="1">
    <source>
        <dbReference type="SAM" id="MobiDB-lite"/>
    </source>
</evidence>
<feature type="compositionally biased region" description="Low complexity" evidence="1">
    <location>
        <begin position="50"/>
        <end position="69"/>
    </location>
</feature>
<keyword evidence="3" id="KW-1185">Reference proteome</keyword>
<comment type="caution">
    <text evidence="2">The sequence shown here is derived from an EMBL/GenBank/DDBJ whole genome shotgun (WGS) entry which is preliminary data.</text>
</comment>
<feature type="compositionally biased region" description="Polar residues" evidence="1">
    <location>
        <begin position="1"/>
        <end position="10"/>
    </location>
</feature>
<sequence>MPSARTSVVATRSCPVGKAQATQPSGRISNASTSTLSVRAVTVLTRPVHAAAASRTSARSTSSSRSPRPFTQQVRRPGHRGDDVRAGPLQRQLHVRAQGADELSLAAAALSAAQLIWNYPQLSAQHRAAAVRYATVRRQLDIMLADRDRLTDDNVNAVSATWEDIEKAAPALSRPVRRRARREIADRIARRPTTQITPAGRPRTGA</sequence>
<proteinExistence type="predicted"/>
<feature type="region of interest" description="Disordered" evidence="1">
    <location>
        <begin position="1"/>
        <end position="30"/>
    </location>
</feature>
<reference evidence="2 3" key="1">
    <citation type="journal article" date="2019" name="Int. J. Syst. Evol. Microbiol.">
        <title>The Global Catalogue of Microorganisms (GCM) 10K type strain sequencing project: providing services to taxonomists for standard genome sequencing and annotation.</title>
        <authorList>
            <consortium name="The Broad Institute Genomics Platform"/>
            <consortium name="The Broad Institute Genome Sequencing Center for Infectious Disease"/>
            <person name="Wu L."/>
            <person name="Ma J."/>
        </authorList>
    </citation>
    <scope>NUCLEOTIDE SEQUENCE [LARGE SCALE GENOMIC DNA]</scope>
    <source>
        <strain evidence="2 3">JCM 11445</strain>
    </source>
</reference>
<feature type="region of interest" description="Disordered" evidence="1">
    <location>
        <begin position="186"/>
        <end position="206"/>
    </location>
</feature>
<name>A0ABN1SCN1_9ACTN</name>
<evidence type="ECO:0000313" key="2">
    <source>
        <dbReference type="EMBL" id="GAA0983890.1"/>
    </source>
</evidence>